<keyword evidence="9" id="KW-0865">Zymogen</keyword>
<gene>
    <name evidence="14" type="ORF">DSTB1V02_LOCUS503</name>
</gene>
<dbReference type="EMBL" id="CAJPEV010000036">
    <property type="protein sequence ID" value="CAG0879251.1"/>
    <property type="molecule type" value="Genomic_DNA"/>
</dbReference>
<evidence type="ECO:0000313" key="15">
    <source>
        <dbReference type="Proteomes" id="UP000677054"/>
    </source>
</evidence>
<dbReference type="SMART" id="SM00364">
    <property type="entry name" value="LRR_BAC"/>
    <property type="match status" value="11"/>
</dbReference>
<dbReference type="InterPro" id="IPR009003">
    <property type="entry name" value="Peptidase_S1_PA"/>
</dbReference>
<dbReference type="PANTHER" id="PTHR24373:SF370">
    <property type="entry name" value="FISH-LIPS, ISOFORM E"/>
    <property type="match status" value="1"/>
</dbReference>
<dbReference type="GO" id="GO:0006508">
    <property type="term" value="P:proteolysis"/>
    <property type="evidence" value="ECO:0007669"/>
    <property type="project" value="UniProtKB-KW"/>
</dbReference>
<dbReference type="InterPro" id="IPR001314">
    <property type="entry name" value="Peptidase_S1A"/>
</dbReference>
<keyword evidence="8 11" id="KW-0720">Serine protease</keyword>
<organism evidence="14">
    <name type="scientific">Darwinula stevensoni</name>
    <dbReference type="NCBI Taxonomy" id="69355"/>
    <lineage>
        <taxon>Eukaryota</taxon>
        <taxon>Metazoa</taxon>
        <taxon>Ecdysozoa</taxon>
        <taxon>Arthropoda</taxon>
        <taxon>Crustacea</taxon>
        <taxon>Oligostraca</taxon>
        <taxon>Ostracoda</taxon>
        <taxon>Podocopa</taxon>
        <taxon>Podocopida</taxon>
        <taxon>Darwinulocopina</taxon>
        <taxon>Darwinuloidea</taxon>
        <taxon>Darwinulidae</taxon>
        <taxon>Darwinula</taxon>
    </lineage>
</organism>
<dbReference type="EMBL" id="LR899553">
    <property type="protein sequence ID" value="CAD7240480.1"/>
    <property type="molecule type" value="Genomic_DNA"/>
</dbReference>
<dbReference type="InterPro" id="IPR001611">
    <property type="entry name" value="Leu-rich_rpt"/>
</dbReference>
<protein>
    <recommendedName>
        <fullName evidence="13">Peptidase S1 domain-containing protein</fullName>
    </recommendedName>
</protein>
<dbReference type="Proteomes" id="UP000677054">
    <property type="component" value="Unassembled WGS sequence"/>
</dbReference>
<dbReference type="FunFam" id="2.40.10.10:FF:000146">
    <property type="entry name" value="Serine protease 53"/>
    <property type="match status" value="1"/>
</dbReference>
<dbReference type="InterPro" id="IPR018114">
    <property type="entry name" value="TRYPSIN_HIS"/>
</dbReference>
<evidence type="ECO:0000256" key="10">
    <source>
        <dbReference type="ARBA" id="ARBA00023157"/>
    </source>
</evidence>
<dbReference type="InterPro" id="IPR033116">
    <property type="entry name" value="TRYPSIN_SER"/>
</dbReference>
<keyword evidence="2" id="KW-0964">Secreted</keyword>
<dbReference type="InterPro" id="IPR001254">
    <property type="entry name" value="Trypsin_dom"/>
</dbReference>
<evidence type="ECO:0000256" key="5">
    <source>
        <dbReference type="ARBA" id="ARBA00022729"/>
    </source>
</evidence>
<dbReference type="Gene3D" id="2.40.10.10">
    <property type="entry name" value="Trypsin-like serine proteases"/>
    <property type="match status" value="2"/>
</dbReference>
<dbReference type="Pfam" id="PF12799">
    <property type="entry name" value="LRR_4"/>
    <property type="match status" value="2"/>
</dbReference>
<feature type="chain" id="PRO_5036208999" description="Peptidase S1 domain-containing protein" evidence="12">
    <location>
        <begin position="22"/>
        <end position="1237"/>
    </location>
</feature>
<keyword evidence="5 12" id="KW-0732">Signal</keyword>
<dbReference type="AlphaFoldDB" id="A0A7R8X0U9"/>
<evidence type="ECO:0000256" key="7">
    <source>
        <dbReference type="ARBA" id="ARBA00022801"/>
    </source>
</evidence>
<dbReference type="GO" id="GO:0031012">
    <property type="term" value="C:extracellular matrix"/>
    <property type="evidence" value="ECO:0007669"/>
    <property type="project" value="TreeGrafter"/>
</dbReference>
<sequence>MNPLLTVLVIFFAHILSEIRGQTCPTQDISPCKCAEDAYRRATVDCSSASSSAEISSALTNTSLPPSQLWRFYIQNNAAVLELTEGTFQRLTFEFIQIYGSAVKNIHPLALVPLQGRLEVFVISHCPLEDFPFYDLSEFHRLKELHLFNNLLTSVPAFMSKSLEILFLHNNKIMSVEFDRWATPNLKVLQLHNNLLTSIPAIRSDSLELLSLNDNKITSLKFDEWATPNLKQLFLSNISLTSVPAFKSDSIENLILCTNKFTSVKFEEWATPRLKVLKLCNMSLTHVPALKSDSIESLDLGYNKITSVEFDGWATPRLKQLLVNDNLLISVPAFRSDTLEILRLNNNNITSVEFDGWATPNLRVFDIVKNIHPLALVPLQGRLEVFVISHCPLEDFPFYNLSEFHRLKELHLFNNLLTSVPAFMSKSLEILFLHNNKIMSVEFDRWTTPNLKVLQLHNNLLTSIPAIRSDSLELLSLNDNKITSLEFDEWATPNLKQLFLSNISLTSVPAFKSDSIENLTLCTNKFTSVKFEEWATPRYFHEFETLYSNWCSHLKLPTRWGRLKQLLVNDNLLISVPAFRSDTLEILRLNNNNITSVEFDGWATPNLRVFDIGNNPLLKFPSGIVDGMTKLEEFWCQGGTLGPTLSSGFLEFHSKALKLVVLQNNGISRVEPGAIKGLRHDTKVLLGENKIDVLSEGSFRPMLAILSIGDGVLDLSGNPIPCDCEMWWLVLARKLLRHVSGKCHNGTELRDVDSGNNPLLKFPSGIVDGMTKLEEFWCQGGTLGPTLSSGFLEFHSKALKLVVLQNNGISRVEPGAIKGLRHDTKVLLDENKIDVLSEESFRPMLAILSIGDGVLDLSGNPIPCDCEMSTEHERAFNDAVQRPFTVLPCLNSLHLSPRKLRTVALTGMVTQNGSWSSLCEPGTVTLSHVGDCRSGELCCQPNVQNTTTMTSALNTFFVCGRKNYRTTSSNGGKPSEIEEWPWQAAIYDVKAQDFVCGGALIQEQWVLTAAHCVRPGIPFLSDPKTDFVVHLGKHHRADTEDDEYVQIRQVSHIFQHKDYSKENYDSDIALLKLAKPSVLTERVQLICLPTKYDVSDENLQDGMLGWVAGWGNDGSDLQTAVLTEVQLPVISNRLCRRDTTNFTGDFTATRTLTSNMFCAGHSTNTSLEDYRTVCPGDSGSPMVFLSNASHDSYWTVEGIVSHFFQKETCNLRRPGQYGVFTRVNRFTRWINEVLPDF</sequence>
<evidence type="ECO:0000256" key="4">
    <source>
        <dbReference type="ARBA" id="ARBA00022670"/>
    </source>
</evidence>
<evidence type="ECO:0000256" key="2">
    <source>
        <dbReference type="ARBA" id="ARBA00022525"/>
    </source>
</evidence>
<dbReference type="PROSITE" id="PS50240">
    <property type="entry name" value="TRYPSIN_DOM"/>
    <property type="match status" value="1"/>
</dbReference>
<dbReference type="OrthoDB" id="6420457at2759"/>
<feature type="domain" description="Peptidase S1" evidence="13">
    <location>
        <begin position="969"/>
        <end position="1235"/>
    </location>
</feature>
<accession>A0A7R8X0U9</accession>
<evidence type="ECO:0000259" key="13">
    <source>
        <dbReference type="PROSITE" id="PS50240"/>
    </source>
</evidence>
<dbReference type="InterPro" id="IPR003591">
    <property type="entry name" value="Leu-rich_rpt_typical-subtyp"/>
</dbReference>
<dbReference type="PANTHER" id="PTHR24373">
    <property type="entry name" value="SLIT RELATED LEUCINE-RICH REPEAT NEURONAL PROTEIN"/>
    <property type="match status" value="1"/>
</dbReference>
<keyword evidence="4 11" id="KW-0645">Protease</keyword>
<dbReference type="PRINTS" id="PR00722">
    <property type="entry name" value="CHYMOTRYPSIN"/>
</dbReference>
<dbReference type="CDD" id="cd00190">
    <property type="entry name" value="Tryp_SPc"/>
    <property type="match status" value="1"/>
</dbReference>
<evidence type="ECO:0000256" key="1">
    <source>
        <dbReference type="ARBA" id="ARBA00004613"/>
    </source>
</evidence>
<dbReference type="SMART" id="SM00020">
    <property type="entry name" value="Tryp_SPc"/>
    <property type="match status" value="1"/>
</dbReference>
<feature type="signal peptide" evidence="12">
    <location>
        <begin position="1"/>
        <end position="21"/>
    </location>
</feature>
<dbReference type="SMART" id="SM00369">
    <property type="entry name" value="LRR_TYP"/>
    <property type="match status" value="12"/>
</dbReference>
<dbReference type="SUPFAM" id="SSF52058">
    <property type="entry name" value="L domain-like"/>
    <property type="match status" value="4"/>
</dbReference>
<keyword evidence="10" id="KW-1015">Disulfide bond</keyword>
<evidence type="ECO:0000256" key="6">
    <source>
        <dbReference type="ARBA" id="ARBA00022737"/>
    </source>
</evidence>
<dbReference type="GO" id="GO:0004252">
    <property type="term" value="F:serine-type endopeptidase activity"/>
    <property type="evidence" value="ECO:0007669"/>
    <property type="project" value="InterPro"/>
</dbReference>
<comment type="subcellular location">
    <subcellularLocation>
        <location evidence="1">Secreted</location>
    </subcellularLocation>
</comment>
<evidence type="ECO:0000256" key="11">
    <source>
        <dbReference type="RuleBase" id="RU363034"/>
    </source>
</evidence>
<name>A0A7R8X0U9_9CRUS</name>
<dbReference type="PROSITE" id="PS51450">
    <property type="entry name" value="LRR"/>
    <property type="match status" value="2"/>
</dbReference>
<dbReference type="Pfam" id="PF00089">
    <property type="entry name" value="Trypsin"/>
    <property type="match status" value="1"/>
</dbReference>
<dbReference type="InterPro" id="IPR050328">
    <property type="entry name" value="Dev_Immune_Receptor"/>
</dbReference>
<reference evidence="14" key="1">
    <citation type="submission" date="2020-11" db="EMBL/GenBank/DDBJ databases">
        <authorList>
            <person name="Tran Van P."/>
        </authorList>
    </citation>
    <scope>NUCLEOTIDE SEQUENCE</scope>
</reference>
<dbReference type="InterPro" id="IPR032675">
    <property type="entry name" value="LRR_dom_sf"/>
</dbReference>
<keyword evidence="3" id="KW-0433">Leucine-rich repeat</keyword>
<keyword evidence="7 11" id="KW-0378">Hydrolase</keyword>
<dbReference type="SUPFAM" id="SSF50494">
    <property type="entry name" value="Trypsin-like serine proteases"/>
    <property type="match status" value="1"/>
</dbReference>
<keyword evidence="15" id="KW-1185">Reference proteome</keyword>
<dbReference type="InterPro" id="IPR025875">
    <property type="entry name" value="Leu-rich_rpt_4"/>
</dbReference>
<dbReference type="InterPro" id="IPR043504">
    <property type="entry name" value="Peptidase_S1_PA_chymotrypsin"/>
</dbReference>
<evidence type="ECO:0000256" key="8">
    <source>
        <dbReference type="ARBA" id="ARBA00022825"/>
    </source>
</evidence>
<evidence type="ECO:0000313" key="14">
    <source>
        <dbReference type="EMBL" id="CAD7240480.1"/>
    </source>
</evidence>
<dbReference type="Gene3D" id="3.80.10.10">
    <property type="entry name" value="Ribonuclease Inhibitor"/>
    <property type="match status" value="5"/>
</dbReference>
<dbReference type="PROSITE" id="PS00135">
    <property type="entry name" value="TRYPSIN_SER"/>
    <property type="match status" value="1"/>
</dbReference>
<evidence type="ECO:0000256" key="9">
    <source>
        <dbReference type="ARBA" id="ARBA00023145"/>
    </source>
</evidence>
<evidence type="ECO:0000256" key="3">
    <source>
        <dbReference type="ARBA" id="ARBA00022614"/>
    </source>
</evidence>
<evidence type="ECO:0000256" key="12">
    <source>
        <dbReference type="SAM" id="SignalP"/>
    </source>
</evidence>
<proteinExistence type="predicted"/>
<dbReference type="PROSITE" id="PS00134">
    <property type="entry name" value="TRYPSIN_HIS"/>
    <property type="match status" value="1"/>
</dbReference>
<dbReference type="GO" id="GO:0005615">
    <property type="term" value="C:extracellular space"/>
    <property type="evidence" value="ECO:0007669"/>
    <property type="project" value="TreeGrafter"/>
</dbReference>
<keyword evidence="6" id="KW-0677">Repeat</keyword>